<dbReference type="Proteomes" id="UP000228380">
    <property type="component" value="Unplaced"/>
</dbReference>
<dbReference type="PROSITE" id="PS51257">
    <property type="entry name" value="PROKAR_LIPOPROTEIN"/>
    <property type="match status" value="1"/>
</dbReference>
<organism evidence="12 13">
    <name type="scientific">Phoenix dactylifera</name>
    <name type="common">Date palm</name>
    <dbReference type="NCBI Taxonomy" id="42345"/>
    <lineage>
        <taxon>Eukaryota</taxon>
        <taxon>Viridiplantae</taxon>
        <taxon>Streptophyta</taxon>
        <taxon>Embryophyta</taxon>
        <taxon>Tracheophyta</taxon>
        <taxon>Spermatophyta</taxon>
        <taxon>Magnoliopsida</taxon>
        <taxon>Liliopsida</taxon>
        <taxon>Arecaceae</taxon>
        <taxon>Coryphoideae</taxon>
        <taxon>Phoeniceae</taxon>
        <taxon>Phoenix</taxon>
    </lineage>
</organism>
<dbReference type="InterPro" id="IPR026057">
    <property type="entry name" value="TBL_C"/>
</dbReference>
<dbReference type="PANTHER" id="PTHR32285">
    <property type="entry name" value="PROTEIN TRICHOME BIREFRINGENCE-LIKE 9-RELATED"/>
    <property type="match status" value="1"/>
</dbReference>
<evidence type="ECO:0000256" key="4">
    <source>
        <dbReference type="ARBA" id="ARBA00022968"/>
    </source>
</evidence>
<feature type="compositionally biased region" description="Polar residues" evidence="8">
    <location>
        <begin position="292"/>
        <end position="304"/>
    </location>
</feature>
<sequence>MGSKTHLSFGLLCACLALLVASLHGITTERFHHANKNKQHNNGTAGRRDQSKRISCDFFQGSWVYDDTYPLYDSSSCPFVEPEFDCQKHGRPDKLYLKYRWMPNACDLPRFNGKDFLERWRGKKIMFVGDSISQNQWESLACMLHASVPYARTSFTRSKTPWTLTFEDYGVSVLFYRSTYLVDIISGPRGRVLKLDSIEGGKEWLGYDVLIFNTWHWWTHTGKSQPWDYVQDGGQVLKDMDRLQAFSKGLTTWAKWINYNINPAATKVFFQGISPTHYRGSDWGEPTAGDCSKQTQPVSGSTYSGGPVPGQGIVKNVLSTISKPVYLLDITLLSQLRKDAHPSKYSGDHPGMDCSHWCLAGLPDTWNQILYAALFNKK</sequence>
<protein>
    <submittedName>
        <fullName evidence="13">Protein trichome birefringence-like 38</fullName>
    </submittedName>
</protein>
<evidence type="ECO:0000313" key="12">
    <source>
        <dbReference type="Proteomes" id="UP000228380"/>
    </source>
</evidence>
<dbReference type="Pfam" id="PF14416">
    <property type="entry name" value="PMR5N"/>
    <property type="match status" value="1"/>
</dbReference>
<dbReference type="OrthoDB" id="630188at2759"/>
<dbReference type="KEGG" id="pda:103723147"/>
<keyword evidence="12" id="KW-1185">Reference proteome</keyword>
<dbReference type="RefSeq" id="XP_038972729.1">
    <property type="nucleotide sequence ID" value="XM_039116801.1"/>
</dbReference>
<feature type="region of interest" description="Disordered" evidence="8">
    <location>
        <begin position="285"/>
        <end position="304"/>
    </location>
</feature>
<keyword evidence="5" id="KW-1133">Transmembrane helix</keyword>
<keyword evidence="4" id="KW-0735">Signal-anchor</keyword>
<evidence type="ECO:0000256" key="6">
    <source>
        <dbReference type="ARBA" id="ARBA00023034"/>
    </source>
</evidence>
<feature type="chain" id="PRO_5034310620" evidence="9">
    <location>
        <begin position="26"/>
        <end position="378"/>
    </location>
</feature>
<feature type="domain" description="Trichome birefringence-like C-terminal" evidence="10">
    <location>
        <begin position="108"/>
        <end position="372"/>
    </location>
</feature>
<proteinExistence type="inferred from homology"/>
<keyword evidence="6" id="KW-0333">Golgi apparatus</keyword>
<evidence type="ECO:0000256" key="8">
    <source>
        <dbReference type="SAM" id="MobiDB-lite"/>
    </source>
</evidence>
<accession>A0A8B8ZM88</accession>
<dbReference type="Pfam" id="PF13839">
    <property type="entry name" value="PC-Esterase"/>
    <property type="match status" value="1"/>
</dbReference>
<keyword evidence="9" id="KW-0732">Signal</keyword>
<dbReference type="GO" id="GO:0000139">
    <property type="term" value="C:Golgi membrane"/>
    <property type="evidence" value="ECO:0007669"/>
    <property type="project" value="UniProtKB-SubCell"/>
</dbReference>
<dbReference type="GO" id="GO:1990538">
    <property type="term" value="F:xylan O-acetyltransferase activity"/>
    <property type="evidence" value="ECO:0007669"/>
    <property type="project" value="UniProtKB-ARBA"/>
</dbReference>
<comment type="similarity">
    <text evidence="2">Belongs to the PC-esterase family. TBL subfamily.</text>
</comment>
<evidence type="ECO:0000256" key="7">
    <source>
        <dbReference type="ARBA" id="ARBA00023136"/>
    </source>
</evidence>
<dbReference type="InterPro" id="IPR025846">
    <property type="entry name" value="TBL_N"/>
</dbReference>
<reference evidence="13" key="1">
    <citation type="submission" date="2025-08" db="UniProtKB">
        <authorList>
            <consortium name="RefSeq"/>
        </authorList>
    </citation>
    <scope>IDENTIFICATION</scope>
    <source>
        <tissue evidence="13">Young leaves</tissue>
    </source>
</reference>
<feature type="signal peptide" evidence="9">
    <location>
        <begin position="1"/>
        <end position="25"/>
    </location>
</feature>
<evidence type="ECO:0000256" key="3">
    <source>
        <dbReference type="ARBA" id="ARBA00022692"/>
    </source>
</evidence>
<comment type="subcellular location">
    <subcellularLocation>
        <location evidence="1">Golgi apparatus membrane</location>
        <topology evidence="1">Single-pass type II membrane protein</topology>
    </subcellularLocation>
</comment>
<dbReference type="AlphaFoldDB" id="A0A8B8ZM88"/>
<evidence type="ECO:0000313" key="13">
    <source>
        <dbReference type="RefSeq" id="XP_038972729.1"/>
    </source>
</evidence>
<evidence type="ECO:0000256" key="5">
    <source>
        <dbReference type="ARBA" id="ARBA00022989"/>
    </source>
</evidence>
<dbReference type="PANTHER" id="PTHR32285:SF42">
    <property type="entry name" value="PROTEIN TRICHOME BIREFRINGENCE-LIKE 37"/>
    <property type="match status" value="1"/>
</dbReference>
<evidence type="ECO:0000256" key="2">
    <source>
        <dbReference type="ARBA" id="ARBA00007727"/>
    </source>
</evidence>
<keyword evidence="7" id="KW-0472">Membrane</keyword>
<dbReference type="InterPro" id="IPR029962">
    <property type="entry name" value="TBL"/>
</dbReference>
<keyword evidence="3" id="KW-0812">Transmembrane</keyword>
<feature type="domain" description="Trichome birefringence-like N-terminal" evidence="11">
    <location>
        <begin position="55"/>
        <end position="107"/>
    </location>
</feature>
<dbReference type="GeneID" id="103723147"/>
<evidence type="ECO:0000256" key="9">
    <source>
        <dbReference type="SAM" id="SignalP"/>
    </source>
</evidence>
<evidence type="ECO:0000259" key="10">
    <source>
        <dbReference type="Pfam" id="PF13839"/>
    </source>
</evidence>
<gene>
    <name evidence="13" type="primary">LOC103723147</name>
</gene>
<evidence type="ECO:0000259" key="11">
    <source>
        <dbReference type="Pfam" id="PF14416"/>
    </source>
</evidence>
<name>A0A8B8ZM88_PHODC</name>
<evidence type="ECO:0000256" key="1">
    <source>
        <dbReference type="ARBA" id="ARBA00004323"/>
    </source>
</evidence>